<sequence>MYCVCHWSPNRFGCGSVYHFDVPRQIQSEDGIQLHLSLIVHPFSDKVTTEDDRTSGMIPPLFPPQPLQQAQYIFPSALCAATVPLIHLLDDSSVNDDGIAVSTIAEYCIFQCLVEDTNLFLRFIFERLTRTTHKGELIFALRKMIQRLPELPKQSAHVIFNNLAIFLRAAKFSITIDRFGEIEENNGNCGDRDIGNVAGGTSGAGTCGGQNPIQEEFAAAVKRLSVAPLNRTMLIQSRSSSWRQGSIPWFRSSGLTHDVVCEIFTKETTHKVAENSSTAHNRFRHSWGSSGRRSPRVSVNLMSYLNMNWIVFEKYTHLQIKDDRTSGMIPPLFPPQPLQQAQYIFPSALCAATVPLIHLLDDSSVNDDGIAVSTIAEYCIFQCLVEDTNLFLRFIFERLTRTTHKGELIFALRKMIQRLPELPKQSAHVIFNNLVGYIMFHVRTPNFNAPEAIAREQNSHMHLVYKTEYPFFLERVFLNFSEYSLTASQMQAIATKRLHKFRNRSHFSRDAKRIYEKTYYPHASSVVVPHVQNIYFKDLKQTLRREQIDSTLLLTANLPCAKQFNVFDNDIGVAQLVRLHDENKDYQFEDILKDALESSGIPLNQINSYFLCDDRSGIICNNSHYIRDFYPFKRNHNPKLRIKQMEKNDGLHLLQQNALNLKFQEIGKVLFTTAVLQYTPSTQISNHVFFLHEELTKLPSFPRKALESEFGLYGLQELGQPLLGLDTVHKISWCELLSSLFERMPNTYPWSADLQLFLNVYNGTLILLAEDSSVLRQCLAFYIQVIISTASAISRCGVNCRPRLKTSALSRSILYPVSKACAAIAQSLISVCYSSAFLGDLLSFLLCSPILMCYSLACSHQFKMAFSTSGYAGILPTLLRVYNQQTHNAVLTQAVEFTCRQFYVMHRIPFILQLFGSLANYVAVGDERTGMDDDFYRIQPATLYRLLRLINRPLPDNLRILELCNVQKPLKALKEPYSGHCASGSLSWTVSLKILSLLVVGLLAELGSWIANVSSPIEVTSPLNPALTMSLRLVMKRLQSNCQPRRTDRQPSSEPELPTFHNIAFLMIDFCYEDDEGNWSVLEAVNLCVAVIVYAPDSYRARQMLIILQAILPFILRDFFAICTEENCGVEPKKAETNAIQKLCIAIRQLIATTEFMARRTEDVRNLNMHAPGGPVERRPEQLMSNLGHGWSRKTVRTGRIREIKSSIESSLEVTKPISPTIRVVGTGTEDLTDVDTIQSPIVSRSFYEPREVILQLACDFLSFTTARLNELGERQRIPELLDSRSHVRLSDIVQSIIKQIPSNPELLSSPGIQRYFLEVLPSVDWSHESMRSCKALEALLGRLNRTLPKLLEHASHKPRFCWDDIVRLIRSVYLIIKKNRSIAHLKEIRVLIDTLKRSVIFDPAGCLPALAKTRVDPYLPLSGWSSNTNVPSRQSLGDSLFGGISPESSSVGLSYPGRASRRGRLLNTTSEYGSHLTPSGASSTQPRKHPEASAQRSLENAFSFKFAAEVIRLIALVIQTLGPNFSLKDLCERCGPDYNTRCPAILEGGFHTLAVYLGQLIIPLLFRCSSGRKDSPTLSKENVFYAMDVCITALFAPVTSQSNNSRNERASSAASGGYSSPSFIDAMGEKGKEKSGRHVTEIASPGGRNPSPVGMDLPGGSTLVKLINFSSLGYEQEDGTNSNLTRLLSPTLAFLSQKDTSSMPVVTLHPNSITTKHPTVKSESLSTKSRSSVASLVPQKARHQALHAKHAETAVSSSPLTSDKPKNFKGEFAHRLGFLGLKLLLVAYSRHASVRLRLLTAALTKLALNGQNGIQLWKFFDFLVTHRPPIFVHLLPFIRFKMANLCCATPGEQAYQQIVSQKLMGLHLPVPQTTAVVLRELLSELNTIQHDVQVAENSSTAHDRFHSSWGSSGRCSPRVPVNFMFYLEPDCTKLAKFTHSQTSLHFTQAHGKEGGVSHLPNIHEPAQRLQSTDQATAFRKQPSKKMKPQLSGLTEENLNPDGTFSALERYAHNRQIDILASVTSESVCSNDMQDDIGIGLP</sequence>
<dbReference type="EMBL" id="KL596724">
    <property type="protein sequence ID" value="KER27386.1"/>
    <property type="molecule type" value="Genomic_DNA"/>
</dbReference>
<feature type="compositionally biased region" description="Polar residues" evidence="1">
    <location>
        <begin position="1471"/>
        <end position="1486"/>
    </location>
</feature>
<accession>A0A074ZK08</accession>
<feature type="domain" description="Protein UNC80 C-terminal" evidence="2">
    <location>
        <begin position="338"/>
        <end position="456"/>
    </location>
</feature>
<feature type="domain" description="Protein UNC80 C-terminal" evidence="2">
    <location>
        <begin position="526"/>
        <end position="784"/>
    </location>
</feature>
<dbReference type="GO" id="GO:0055080">
    <property type="term" value="P:monoatomic cation homeostasis"/>
    <property type="evidence" value="ECO:0007669"/>
    <property type="project" value="TreeGrafter"/>
</dbReference>
<feature type="domain" description="Protein UNC80 C-terminal" evidence="2">
    <location>
        <begin position="1067"/>
        <end position="1400"/>
    </location>
</feature>
<dbReference type="RefSeq" id="XP_009168887.1">
    <property type="nucleotide sequence ID" value="XM_009170623.1"/>
</dbReference>
<dbReference type="GeneID" id="20327978"/>
<feature type="domain" description="Protein UNC80 C-terminal" evidence="2">
    <location>
        <begin position="1749"/>
        <end position="1893"/>
    </location>
</feature>
<dbReference type="OrthoDB" id="5584001at2759"/>
<protein>
    <recommendedName>
        <fullName evidence="2">Protein UNC80 C-terminal domain-containing protein</fullName>
    </recommendedName>
</protein>
<dbReference type="Proteomes" id="UP000054324">
    <property type="component" value="Unassembled WGS sequence"/>
</dbReference>
<gene>
    <name evidence="3" type="ORF">T265_13811</name>
</gene>
<feature type="compositionally biased region" description="Basic and acidic residues" evidence="1">
    <location>
        <begin position="1628"/>
        <end position="1641"/>
    </location>
</feature>
<dbReference type="PANTHER" id="PTHR31781:SF1">
    <property type="entry name" value="PROTEIN UNC-80 HOMOLOG"/>
    <property type="match status" value="1"/>
</dbReference>
<evidence type="ECO:0000313" key="3">
    <source>
        <dbReference type="EMBL" id="KER27386.1"/>
    </source>
</evidence>
<feature type="compositionally biased region" description="Polar residues" evidence="1">
    <location>
        <begin position="1707"/>
        <end position="1718"/>
    </location>
</feature>
<keyword evidence="4" id="KW-1185">Reference proteome</keyword>
<dbReference type="InterPro" id="IPR046460">
    <property type="entry name" value="UNC80_C"/>
</dbReference>
<feature type="region of interest" description="Disordered" evidence="1">
    <location>
        <begin position="1974"/>
        <end position="1999"/>
    </location>
</feature>
<dbReference type="Pfam" id="PF20262">
    <property type="entry name" value="UNC80_C"/>
    <property type="match status" value="7"/>
</dbReference>
<evidence type="ECO:0000259" key="2">
    <source>
        <dbReference type="Pfam" id="PF20262"/>
    </source>
</evidence>
<organism evidence="3 4">
    <name type="scientific">Opisthorchis viverrini</name>
    <name type="common">Southeast Asian liver fluke</name>
    <dbReference type="NCBI Taxonomy" id="6198"/>
    <lineage>
        <taxon>Eukaryota</taxon>
        <taxon>Metazoa</taxon>
        <taxon>Spiralia</taxon>
        <taxon>Lophotrochozoa</taxon>
        <taxon>Platyhelminthes</taxon>
        <taxon>Trematoda</taxon>
        <taxon>Digenea</taxon>
        <taxon>Opisthorchiida</taxon>
        <taxon>Opisthorchiata</taxon>
        <taxon>Opisthorchiidae</taxon>
        <taxon>Opisthorchis</taxon>
    </lineage>
</organism>
<dbReference type="GO" id="GO:0030424">
    <property type="term" value="C:axon"/>
    <property type="evidence" value="ECO:0007669"/>
    <property type="project" value="TreeGrafter"/>
</dbReference>
<proteinExistence type="predicted"/>
<feature type="region of interest" description="Disordered" evidence="1">
    <location>
        <begin position="1471"/>
        <end position="1495"/>
    </location>
</feature>
<dbReference type="GO" id="GO:0034703">
    <property type="term" value="C:cation channel complex"/>
    <property type="evidence" value="ECO:0007669"/>
    <property type="project" value="TreeGrafter"/>
</dbReference>
<dbReference type="STRING" id="6198.A0A074ZK08"/>
<dbReference type="KEGG" id="ovi:T265_13811"/>
<feature type="region of interest" description="Disordered" evidence="1">
    <location>
        <begin position="1625"/>
        <end position="1654"/>
    </location>
</feature>
<feature type="region of interest" description="Disordered" evidence="1">
    <location>
        <begin position="1707"/>
        <end position="1729"/>
    </location>
</feature>
<reference evidence="3 4" key="1">
    <citation type="submission" date="2013-11" db="EMBL/GenBank/DDBJ databases">
        <title>Opisthorchis viverrini - life in the bile duct.</title>
        <authorList>
            <person name="Young N.D."/>
            <person name="Nagarajan N."/>
            <person name="Lin S.J."/>
            <person name="Korhonen P.K."/>
            <person name="Jex A.R."/>
            <person name="Hall R.S."/>
            <person name="Safavi-Hemami H."/>
            <person name="Kaewkong W."/>
            <person name="Bertrand D."/>
            <person name="Gao S."/>
            <person name="Seet Q."/>
            <person name="Wongkham S."/>
            <person name="Teh B.T."/>
            <person name="Wongkham C."/>
            <person name="Intapan P.M."/>
            <person name="Maleewong W."/>
            <person name="Yang X."/>
            <person name="Hu M."/>
            <person name="Wang Z."/>
            <person name="Hofmann A."/>
            <person name="Sternberg P.W."/>
            <person name="Tan P."/>
            <person name="Wang J."/>
            <person name="Gasser R.B."/>
        </authorList>
    </citation>
    <scope>NUCLEOTIDE SEQUENCE [LARGE SCALE GENOMIC DNA]</scope>
</reference>
<feature type="domain" description="Protein UNC80 C-terminal" evidence="2">
    <location>
        <begin position="1501"/>
        <end position="1627"/>
    </location>
</feature>
<dbReference type="PANTHER" id="PTHR31781">
    <property type="entry name" value="UNC80"/>
    <property type="match status" value="1"/>
</dbReference>
<feature type="domain" description="Protein UNC80 C-terminal" evidence="2">
    <location>
        <begin position="858"/>
        <end position="979"/>
    </location>
</feature>
<name>A0A074ZK08_OPIVI</name>
<dbReference type="GO" id="GO:0005261">
    <property type="term" value="F:monoatomic cation channel activity"/>
    <property type="evidence" value="ECO:0007669"/>
    <property type="project" value="TreeGrafter"/>
</dbReference>
<feature type="non-terminal residue" evidence="3">
    <location>
        <position position="2042"/>
    </location>
</feature>
<evidence type="ECO:0000256" key="1">
    <source>
        <dbReference type="SAM" id="MobiDB-lite"/>
    </source>
</evidence>
<evidence type="ECO:0000313" key="4">
    <source>
        <dbReference type="Proteomes" id="UP000054324"/>
    </source>
</evidence>
<feature type="domain" description="Protein UNC80 C-terminal" evidence="2">
    <location>
        <begin position="67"/>
        <end position="167"/>
    </location>
</feature>
<dbReference type="CTD" id="20327978"/>